<dbReference type="EMBL" id="CP040915">
    <property type="protein sequence ID" value="QDC26240.1"/>
    <property type="molecule type" value="Genomic_DNA"/>
</dbReference>
<protein>
    <submittedName>
        <fullName evidence="2">Uncharacterized protein</fullName>
    </submittedName>
</protein>
<dbReference type="Proteomes" id="UP000314616">
    <property type="component" value="Chromosome"/>
</dbReference>
<evidence type="ECO:0000313" key="2">
    <source>
        <dbReference type="EMBL" id="QDC26240.1"/>
    </source>
</evidence>
<keyword evidence="1" id="KW-1133">Transmembrane helix</keyword>
<dbReference type="AlphaFoldDB" id="A0A5B8C873"/>
<name>A0A5B8C873_9MICO</name>
<sequence>MWYWIIGAVLLILVAAGLWFDLGSRLGWRSEKTQGPDPQLAEDLRDIRRDIERGRDGWGAF</sequence>
<organism evidence="2 3">
    <name type="scientific">Georgenia yuyongxinii</name>
    <dbReference type="NCBI Taxonomy" id="2589797"/>
    <lineage>
        <taxon>Bacteria</taxon>
        <taxon>Bacillati</taxon>
        <taxon>Actinomycetota</taxon>
        <taxon>Actinomycetes</taxon>
        <taxon>Micrococcales</taxon>
        <taxon>Bogoriellaceae</taxon>
        <taxon>Georgenia</taxon>
    </lineage>
</organism>
<evidence type="ECO:0000313" key="3">
    <source>
        <dbReference type="Proteomes" id="UP000314616"/>
    </source>
</evidence>
<keyword evidence="1" id="KW-0472">Membrane</keyword>
<reference evidence="2 3" key="1">
    <citation type="submission" date="2019-05" db="EMBL/GenBank/DDBJ databases">
        <title>Georgenia *** sp. nov., and Georgenia *** sp. nov., isolated from the intestinal contents of plateau pika (Ochotona curzoniae) in the Qinghai-Tibet plateau of China.</title>
        <authorList>
            <person name="Tian Z."/>
        </authorList>
    </citation>
    <scope>NUCLEOTIDE SEQUENCE [LARGE SCALE GENOMIC DNA]</scope>
    <source>
        <strain evidence="2 3">Z443</strain>
    </source>
</reference>
<evidence type="ECO:0000256" key="1">
    <source>
        <dbReference type="SAM" id="Phobius"/>
    </source>
</evidence>
<dbReference type="KEGG" id="gyu:FE374_17955"/>
<dbReference type="RefSeq" id="WP_139930784.1">
    <property type="nucleotide sequence ID" value="NZ_CP040915.1"/>
</dbReference>
<gene>
    <name evidence="2" type="ORF">FE374_17955</name>
</gene>
<keyword evidence="1" id="KW-0812">Transmembrane</keyword>
<accession>A0A5B8C873</accession>
<feature type="transmembrane region" description="Helical" evidence="1">
    <location>
        <begin position="6"/>
        <end position="22"/>
    </location>
</feature>
<proteinExistence type="predicted"/>